<protein>
    <recommendedName>
        <fullName evidence="1">ATPase AAA-type core domain-containing protein</fullName>
    </recommendedName>
</protein>
<dbReference type="GO" id="GO:0016887">
    <property type="term" value="F:ATP hydrolysis activity"/>
    <property type="evidence" value="ECO:0007669"/>
    <property type="project" value="InterPro"/>
</dbReference>
<dbReference type="PANTHER" id="PTHR43581:SF2">
    <property type="entry name" value="EXCINUCLEASE ATPASE SUBUNIT"/>
    <property type="match status" value="1"/>
</dbReference>
<dbReference type="RefSeq" id="WP_102611452.1">
    <property type="nucleotide sequence ID" value="NZ_CADIKD010000005.1"/>
</dbReference>
<accession>A0A2N7VV70</accession>
<evidence type="ECO:0000313" key="3">
    <source>
        <dbReference type="Proteomes" id="UP000235347"/>
    </source>
</evidence>
<evidence type="ECO:0000259" key="1">
    <source>
        <dbReference type="Pfam" id="PF13304"/>
    </source>
</evidence>
<dbReference type="Proteomes" id="UP000235347">
    <property type="component" value="Unassembled WGS sequence"/>
</dbReference>
<name>A0A2N7VV70_9BURK</name>
<comment type="caution">
    <text evidence="2">The sequence shown here is derived from an EMBL/GenBank/DDBJ whole genome shotgun (WGS) entry which is preliminary data.</text>
</comment>
<sequence length="456" mass="52457">MLNKLERVQIVGLHGATTIDAPVVDGTLIIVGENGSGKTTFLRMVFNALAGRWIALSAFNFDYMVLTIGGTDFKISKKDILATSKFDRRALFSMPPPVRRRYEHALERGLTPEEAMYEVQRFYRHADLSSADMMRQVELFEGRPKGTAKELQELRLKIRSAIDAQILYLPTYRRIERELGSIFEGVDTDDIRKGRLRHRQAESGSTYIELVEFGMKDVEHAIERTLANLKEFARENLNSLTLRYLGDVVNREYERTDVSEITNASEDTIRSVLNRVHDTILNQSDREHLYSVITSAQSKNGPDEHAKIVYHYFIKLLRFQQSLEEKEKNIAQFCELCSQYITDKRFKYDSSTFSFEIVPKEPRAGLDHIDLSELSSGEKQIVSLFSHVYLSDVNNYLVLIDEPELSLSVPWQRRFLLDIWQATFCSGLIAVTHSPFIYQKNALKPYAHSMGEFTKN</sequence>
<proteinExistence type="predicted"/>
<evidence type="ECO:0000313" key="2">
    <source>
        <dbReference type="EMBL" id="PMS21055.1"/>
    </source>
</evidence>
<organism evidence="2 3">
    <name type="scientific">Trinickia soli</name>
    <dbReference type="NCBI Taxonomy" id="380675"/>
    <lineage>
        <taxon>Bacteria</taxon>
        <taxon>Pseudomonadati</taxon>
        <taxon>Pseudomonadota</taxon>
        <taxon>Betaproteobacteria</taxon>
        <taxon>Burkholderiales</taxon>
        <taxon>Burkholderiaceae</taxon>
        <taxon>Trinickia</taxon>
    </lineage>
</organism>
<dbReference type="EMBL" id="PNYB01000017">
    <property type="protein sequence ID" value="PMS21055.1"/>
    <property type="molecule type" value="Genomic_DNA"/>
</dbReference>
<gene>
    <name evidence="2" type="ORF">C0Z19_19430</name>
</gene>
<dbReference type="PANTHER" id="PTHR43581">
    <property type="entry name" value="ATP/GTP PHOSPHATASE"/>
    <property type="match status" value="1"/>
</dbReference>
<dbReference type="InterPro" id="IPR027417">
    <property type="entry name" value="P-loop_NTPase"/>
</dbReference>
<keyword evidence="3" id="KW-1185">Reference proteome</keyword>
<dbReference type="InterPro" id="IPR051396">
    <property type="entry name" value="Bact_Antivir_Def_Nuclease"/>
</dbReference>
<dbReference type="Gene3D" id="3.40.50.300">
    <property type="entry name" value="P-loop containing nucleotide triphosphate hydrolases"/>
    <property type="match status" value="1"/>
</dbReference>
<dbReference type="SUPFAM" id="SSF52540">
    <property type="entry name" value="P-loop containing nucleoside triphosphate hydrolases"/>
    <property type="match status" value="1"/>
</dbReference>
<feature type="domain" description="ATPase AAA-type core" evidence="1">
    <location>
        <begin position="29"/>
        <end position="437"/>
    </location>
</feature>
<dbReference type="AlphaFoldDB" id="A0A2N7VV70"/>
<dbReference type="Pfam" id="PF13304">
    <property type="entry name" value="AAA_21"/>
    <property type="match status" value="1"/>
</dbReference>
<reference evidence="2 3" key="1">
    <citation type="submission" date="2018-01" db="EMBL/GenBank/DDBJ databases">
        <title>Whole genome analyses suggest that Burkholderia sensu lato contains two further novel genera in the rhizoxinica-symbiotica group Mycetohabitans gen. nov., and Trinickia gen. nov.: implications for the evolution of diazotrophy and nodulation in the Burkholderiaceae.</title>
        <authorList>
            <person name="Estrada-de los Santos P."/>
            <person name="Palmer M."/>
            <person name="Chavez-Ramirez B."/>
            <person name="Beukes C."/>
            <person name="Steenkamp E.T."/>
            <person name="Hirsch A.M."/>
            <person name="Manyaka P."/>
            <person name="Maluk M."/>
            <person name="Lafos M."/>
            <person name="Crook M."/>
            <person name="Gross E."/>
            <person name="Simon M.F."/>
            <person name="Bueno dos Reis Junior F."/>
            <person name="Poole P.S."/>
            <person name="Venter S.N."/>
            <person name="James E.K."/>
        </authorList>
    </citation>
    <scope>NUCLEOTIDE SEQUENCE [LARGE SCALE GENOMIC DNA]</scope>
    <source>
        <strain evidence="2 3">GP25-8</strain>
    </source>
</reference>
<dbReference type="InterPro" id="IPR003959">
    <property type="entry name" value="ATPase_AAA_core"/>
</dbReference>
<dbReference type="GO" id="GO:0005524">
    <property type="term" value="F:ATP binding"/>
    <property type="evidence" value="ECO:0007669"/>
    <property type="project" value="InterPro"/>
</dbReference>